<feature type="region of interest" description="Disordered" evidence="1">
    <location>
        <begin position="329"/>
        <end position="352"/>
    </location>
</feature>
<feature type="compositionally biased region" description="Polar residues" evidence="1">
    <location>
        <begin position="329"/>
        <end position="338"/>
    </location>
</feature>
<gene>
    <name evidence="2" type="ORF">C7R54_12710</name>
</gene>
<reference evidence="2 3" key="1">
    <citation type="journal article" date="2017" name="Int. J. Syst. Evol. Microbiol.">
        <title>Achromobacter aloeverae sp. nov., isolated from the root of Aloe vera (L.) Burm.f.</title>
        <authorList>
            <person name="Kuncharoen N."/>
            <person name="Muramatsu Y."/>
            <person name="Shibata C."/>
            <person name="Kamakura Y."/>
            <person name="Nakagawa Y."/>
            <person name="Tanasupawat S."/>
        </authorList>
    </citation>
    <scope>NUCLEOTIDE SEQUENCE [LARGE SCALE GENOMIC DNA]</scope>
    <source>
        <strain evidence="2 3">AVA-1</strain>
    </source>
</reference>
<dbReference type="OrthoDB" id="8676851at2"/>
<evidence type="ECO:0000313" key="2">
    <source>
        <dbReference type="EMBL" id="RXN90368.1"/>
    </source>
</evidence>
<dbReference type="AlphaFoldDB" id="A0A4Q1HLH7"/>
<dbReference type="RefSeq" id="WP_129150799.1">
    <property type="nucleotide sequence ID" value="NZ_JBHSDO010000014.1"/>
</dbReference>
<sequence length="364" mass="38958">MDLYAPTISPLNTSRQLQTAVGVTATPEVADAGANDVTVMVWGCWEPPTTNPAYAPFQAVNISQNQICNGEVWCWYSVTDRIGNTAYSDIAKPQVISTQQYPDKPVVTPANANAPSAGMNVVTSLKNNFNSNLTLQATDAVTVTWWIYDNNGDGWTNPRQYTSPKLLASPIISGTFSFGGLTPAPAANQYALVWFDVERTQHSSSAAPDRYQRFTSDVTHIAGSDWYTPVPDKLPAPVFDGGNVIDLDRITGDIPATIPKTSRITPTSQVKLFGLGFDQNGNMVPGSDWAQPAPGISTPYPYKVPRAKVALVPNGGDYVISYTVDGTASPTSHAQVKQATPPPPSVPMGSVWGWGDSEYGTLGA</sequence>
<proteinExistence type="predicted"/>
<organism evidence="2 3">
    <name type="scientific">Achromobacter aloeverae</name>
    <dbReference type="NCBI Taxonomy" id="1750518"/>
    <lineage>
        <taxon>Bacteria</taxon>
        <taxon>Pseudomonadati</taxon>
        <taxon>Pseudomonadota</taxon>
        <taxon>Betaproteobacteria</taxon>
        <taxon>Burkholderiales</taxon>
        <taxon>Alcaligenaceae</taxon>
        <taxon>Achromobacter</taxon>
    </lineage>
</organism>
<name>A0A4Q1HLH7_9BURK</name>
<accession>A0A4Q1HLH7</accession>
<evidence type="ECO:0000256" key="1">
    <source>
        <dbReference type="SAM" id="MobiDB-lite"/>
    </source>
</evidence>
<protein>
    <submittedName>
        <fullName evidence="2">Uncharacterized protein</fullName>
    </submittedName>
</protein>
<evidence type="ECO:0000313" key="3">
    <source>
        <dbReference type="Proteomes" id="UP000290849"/>
    </source>
</evidence>
<dbReference type="EMBL" id="PYAL01000003">
    <property type="protein sequence ID" value="RXN90368.1"/>
    <property type="molecule type" value="Genomic_DNA"/>
</dbReference>
<comment type="caution">
    <text evidence="2">The sequence shown here is derived from an EMBL/GenBank/DDBJ whole genome shotgun (WGS) entry which is preliminary data.</text>
</comment>
<keyword evidence="3" id="KW-1185">Reference proteome</keyword>
<dbReference type="Proteomes" id="UP000290849">
    <property type="component" value="Unassembled WGS sequence"/>
</dbReference>